<organism evidence="2">
    <name type="scientific">Anopheles darlingi</name>
    <name type="common">Mosquito</name>
    <dbReference type="NCBI Taxonomy" id="43151"/>
    <lineage>
        <taxon>Eukaryota</taxon>
        <taxon>Metazoa</taxon>
        <taxon>Ecdysozoa</taxon>
        <taxon>Arthropoda</taxon>
        <taxon>Hexapoda</taxon>
        <taxon>Insecta</taxon>
        <taxon>Pterygota</taxon>
        <taxon>Neoptera</taxon>
        <taxon>Endopterygota</taxon>
        <taxon>Diptera</taxon>
        <taxon>Nematocera</taxon>
        <taxon>Culicoidea</taxon>
        <taxon>Culicidae</taxon>
        <taxon>Anophelinae</taxon>
        <taxon>Anopheles</taxon>
    </lineage>
</organism>
<dbReference type="AlphaFoldDB" id="A0A2M4D1S1"/>
<evidence type="ECO:0000313" key="2">
    <source>
        <dbReference type="EMBL" id="MBW71441.1"/>
    </source>
</evidence>
<accession>A0A2M4D1S1</accession>
<evidence type="ECO:0000256" key="1">
    <source>
        <dbReference type="SAM" id="Phobius"/>
    </source>
</evidence>
<reference evidence="2" key="1">
    <citation type="submission" date="2018-01" db="EMBL/GenBank/DDBJ databases">
        <title>An insight into the sialome of Amazonian anophelines.</title>
        <authorList>
            <person name="Ribeiro J.M."/>
            <person name="Scarpassa V."/>
            <person name="Calvo E."/>
        </authorList>
    </citation>
    <scope>NUCLEOTIDE SEQUENCE</scope>
</reference>
<sequence length="155" mass="17067">MSLHAFVVLPSVRLCVLLCVCVCMPLSLSITLLTFLSHAQSRLVFDFPIFHCLSFCVLCLYTCVCFACTVCLSHPSRRVVHALSAVFTCLSWYYSSSARKDALKAVNILLLPSLHSIEVSMSVSPSQHHALHGRLLSNPAQGSDSLIDRAARFLI</sequence>
<dbReference type="EMBL" id="GGFL01007263">
    <property type="protein sequence ID" value="MBW71441.1"/>
    <property type="molecule type" value="Transcribed_RNA"/>
</dbReference>
<keyword evidence="1" id="KW-0812">Transmembrane</keyword>
<feature type="transmembrane region" description="Helical" evidence="1">
    <location>
        <begin position="48"/>
        <end position="72"/>
    </location>
</feature>
<name>A0A2M4D1S1_ANODA</name>
<keyword evidence="1" id="KW-1133">Transmembrane helix</keyword>
<keyword evidence="1" id="KW-0472">Membrane</keyword>
<protein>
    <submittedName>
        <fullName evidence="2">Uncharacterized protein</fullName>
    </submittedName>
</protein>
<proteinExistence type="predicted"/>
<feature type="transmembrane region" description="Helical" evidence="1">
    <location>
        <begin position="12"/>
        <end position="36"/>
    </location>
</feature>